<dbReference type="Proteomes" id="UP001454036">
    <property type="component" value="Unassembled WGS sequence"/>
</dbReference>
<gene>
    <name evidence="5" type="ORF">LIER_16344</name>
</gene>
<name>A0AAV3Q767_LITER</name>
<dbReference type="PROSITE" id="PS51393">
    <property type="entry name" value="LIPOXYGENASE_3"/>
    <property type="match status" value="1"/>
</dbReference>
<dbReference type="GO" id="GO:0034440">
    <property type="term" value="P:lipid oxidation"/>
    <property type="evidence" value="ECO:0007669"/>
    <property type="project" value="InterPro"/>
</dbReference>
<sequence>MKETISEKVGDVWESYMNRFGQGMHLQLISEEIDPVTGSGKMFETSVHSWSEPSEHPYAVEHELHLVDIVFHGFKDDLIRFPANTWIHSQKDNPESRIIFKNQAYLPSETPLGIKDLRCEDLLSFRGSGKHERIYDYDVYNDLGNPDKGEDFVRKLLGGEKRPYPRRCRTGRPPTRKDPFFETRIEPPNQFYVPRDENFEEVKQKSFSSSRLKGLLHS</sequence>
<dbReference type="GO" id="GO:0046872">
    <property type="term" value="F:metal ion binding"/>
    <property type="evidence" value="ECO:0007669"/>
    <property type="project" value="UniProtKB-KW"/>
</dbReference>
<accession>A0AAV3Q767</accession>
<protein>
    <submittedName>
        <fullName evidence="5">Oxygenase</fullName>
    </submittedName>
</protein>
<dbReference type="InterPro" id="IPR036392">
    <property type="entry name" value="PLAT/LH2_dom_sf"/>
</dbReference>
<dbReference type="GO" id="GO:0016702">
    <property type="term" value="F:oxidoreductase activity, acting on single donors with incorporation of molecular oxygen, incorporation of two atoms of oxygen"/>
    <property type="evidence" value="ECO:0007669"/>
    <property type="project" value="InterPro"/>
</dbReference>
<evidence type="ECO:0000256" key="3">
    <source>
        <dbReference type="ARBA" id="ARBA00023002"/>
    </source>
</evidence>
<dbReference type="InterPro" id="IPR036226">
    <property type="entry name" value="LipOase_C_sf"/>
</dbReference>
<comment type="caution">
    <text evidence="5">The sequence shown here is derived from an EMBL/GenBank/DDBJ whole genome shotgun (WGS) entry which is preliminary data.</text>
</comment>
<evidence type="ECO:0000256" key="2">
    <source>
        <dbReference type="ARBA" id="ARBA00022964"/>
    </source>
</evidence>
<dbReference type="EMBL" id="BAABME010003643">
    <property type="protein sequence ID" value="GAA0159609.1"/>
    <property type="molecule type" value="Genomic_DNA"/>
</dbReference>
<proteinExistence type="predicted"/>
<dbReference type="SUPFAM" id="SSF49723">
    <property type="entry name" value="Lipase/lipooxygenase domain (PLAT/LH2 domain)"/>
    <property type="match status" value="1"/>
</dbReference>
<keyword evidence="2" id="KW-0223">Dioxygenase</keyword>
<dbReference type="InterPro" id="IPR013819">
    <property type="entry name" value="LipOase_C"/>
</dbReference>
<dbReference type="SUPFAM" id="SSF48484">
    <property type="entry name" value="Lipoxigenase"/>
    <property type="match status" value="1"/>
</dbReference>
<dbReference type="PANTHER" id="PTHR11771">
    <property type="entry name" value="LIPOXYGENASE"/>
    <property type="match status" value="1"/>
</dbReference>
<reference evidence="5 6" key="1">
    <citation type="submission" date="2024-01" db="EMBL/GenBank/DDBJ databases">
        <title>The complete chloroplast genome sequence of Lithospermum erythrorhizon: insights into the phylogenetic relationship among Boraginaceae species and the maternal lineages of purple gromwells.</title>
        <authorList>
            <person name="Okada T."/>
            <person name="Watanabe K."/>
        </authorList>
    </citation>
    <scope>NUCLEOTIDE SEQUENCE [LARGE SCALE GENOMIC DNA]</scope>
</reference>
<keyword evidence="3" id="KW-0560">Oxidoreductase</keyword>
<evidence type="ECO:0000313" key="6">
    <source>
        <dbReference type="Proteomes" id="UP001454036"/>
    </source>
</evidence>
<dbReference type="AlphaFoldDB" id="A0AAV3Q767"/>
<evidence type="ECO:0000313" key="5">
    <source>
        <dbReference type="EMBL" id="GAA0159609.1"/>
    </source>
</evidence>
<dbReference type="InterPro" id="IPR001246">
    <property type="entry name" value="LipOase_plant"/>
</dbReference>
<keyword evidence="1" id="KW-0479">Metal-binding</keyword>
<dbReference type="Gene3D" id="2.60.60.20">
    <property type="entry name" value="PLAT/LH2 domain"/>
    <property type="match status" value="1"/>
</dbReference>
<evidence type="ECO:0000259" key="4">
    <source>
        <dbReference type="PROSITE" id="PS51393"/>
    </source>
</evidence>
<evidence type="ECO:0000256" key="1">
    <source>
        <dbReference type="ARBA" id="ARBA00022723"/>
    </source>
</evidence>
<dbReference type="Gene3D" id="4.10.375.10">
    <property type="entry name" value="Lipoxygenase-1, Domain 2"/>
    <property type="match status" value="1"/>
</dbReference>
<dbReference type="InterPro" id="IPR000907">
    <property type="entry name" value="LipOase"/>
</dbReference>
<dbReference type="Pfam" id="PF00305">
    <property type="entry name" value="Lipoxygenase"/>
    <property type="match status" value="1"/>
</dbReference>
<feature type="domain" description="Lipoxygenase" evidence="4">
    <location>
        <begin position="104"/>
        <end position="218"/>
    </location>
</feature>
<dbReference type="PRINTS" id="PR00468">
    <property type="entry name" value="PLTLPOXGNASE"/>
</dbReference>
<keyword evidence="6" id="KW-1185">Reference proteome</keyword>
<organism evidence="5 6">
    <name type="scientific">Lithospermum erythrorhizon</name>
    <name type="common">Purple gromwell</name>
    <name type="synonym">Lithospermum officinale var. erythrorhizon</name>
    <dbReference type="NCBI Taxonomy" id="34254"/>
    <lineage>
        <taxon>Eukaryota</taxon>
        <taxon>Viridiplantae</taxon>
        <taxon>Streptophyta</taxon>
        <taxon>Embryophyta</taxon>
        <taxon>Tracheophyta</taxon>
        <taxon>Spermatophyta</taxon>
        <taxon>Magnoliopsida</taxon>
        <taxon>eudicotyledons</taxon>
        <taxon>Gunneridae</taxon>
        <taxon>Pentapetalae</taxon>
        <taxon>asterids</taxon>
        <taxon>lamiids</taxon>
        <taxon>Boraginales</taxon>
        <taxon>Boraginaceae</taxon>
        <taxon>Boraginoideae</taxon>
        <taxon>Lithospermeae</taxon>
        <taxon>Lithospermum</taxon>
    </lineage>
</organism>